<dbReference type="InterPro" id="IPR014782">
    <property type="entry name" value="Peptidase_M1_dom"/>
</dbReference>
<dbReference type="InterPro" id="IPR045357">
    <property type="entry name" value="Aminopeptidase_N-like_N"/>
</dbReference>
<dbReference type="SUPFAM" id="SSF63737">
    <property type="entry name" value="Leukotriene A4 hydrolase N-terminal domain"/>
    <property type="match status" value="1"/>
</dbReference>
<sequence>MRKKRCFVINALLFITTSLLARQPQTYIAGDGIDVQHYKINLEFDWQKMRAKADVKVSLLFTKPLQTVCLAANNLLIYEVKTGGVKHRFVTDTAGHTLIILLDKIYQVNDTVSISITYETLHSNEPDVNALGGSFGKGIRFIIPSTASPVRRRQLWSQSELMNTSYWLPCSASIADIATTEITATVEKGMMFLATGALVSRRVNDDDNSVTFSYKTTYPHPAYLTAFAAGEYTAISQTVNGVTLYTYCYPGEEAAAKATTVELPAMLQFLEKVTGFAYPYRQYTQVVVQQYPFPGLTGQHTFSIISDNMIDDYGTHLDYLYLWDGVECNALASQWFGNIIMPAKVQDMWLAKGFAQYFEGMYVAAVHGMEEYLLWYHSWETGNVMTDWADGKRHPIVPAKVDDAEDFVTDSYSKYRGALVLRMLREEMGDELFFKSVQQFVHTYAFKTVTTADFQRTVERVSQRSWQWFFDQWIYQTGHPVFDVKKLYDKSGRQLRLTVTQLQQKENNAAYEQPAYFRGNIELAINDSIRTLTLLPQEKNVFEIPFAVQPAVINLDPENIWIREINMQKSQAELEAELSFDKHTLCRSNAMAELVNLYKDSTTTAISKQKIIESLQTVINSNAYWRFRFNAIGQLRAIQPLPYDQFTKNMLHTLVQKETSWVKAAAITSLGITADSSYADLYISCFSDTSDRVISAAAIALGQSKSSKAFDALLKLKDKPSWKSQSLMHCLAGLAQLGDERGSDIAIEALKDNHSPRWFLGNAWDYPFVAVQTLVALGKTGKAYDILAERILEASEEHDISTTLLNLQLIMMLNDPKTGEIITALEKVYNDNEEVLLMLKQYTQQLSANK</sequence>
<dbReference type="Pfam" id="PF13646">
    <property type="entry name" value="HEAT_2"/>
    <property type="match status" value="1"/>
</dbReference>
<dbReference type="GO" id="GO:0008270">
    <property type="term" value="F:zinc ion binding"/>
    <property type="evidence" value="ECO:0007669"/>
    <property type="project" value="InterPro"/>
</dbReference>
<dbReference type="GO" id="GO:0003682">
    <property type="term" value="F:chromatin binding"/>
    <property type="evidence" value="ECO:0007669"/>
    <property type="project" value="TreeGrafter"/>
</dbReference>
<dbReference type="AlphaFoldDB" id="A0A931GVG8"/>
<dbReference type="PANTHER" id="PTHR15137">
    <property type="entry name" value="TRANSCRIPTION INITIATION FACTOR TFIID"/>
    <property type="match status" value="1"/>
</dbReference>
<evidence type="ECO:0000313" key="9">
    <source>
        <dbReference type="Proteomes" id="UP000628448"/>
    </source>
</evidence>
<dbReference type="InterPro" id="IPR037813">
    <property type="entry name" value="TAF2"/>
</dbReference>
<keyword evidence="9" id="KW-1185">Reference proteome</keyword>
<protein>
    <recommendedName>
        <fullName evidence="2">Transcription initiation factor TFIID subunit 2</fullName>
    </recommendedName>
</protein>
<dbReference type="PANTHER" id="PTHR15137:SF9">
    <property type="entry name" value="TRANSCRIPTION INITIATION FACTOR TFIID SUBUNIT 2"/>
    <property type="match status" value="1"/>
</dbReference>
<proteinExistence type="inferred from homology"/>
<dbReference type="Gene3D" id="1.10.390.10">
    <property type="entry name" value="Neutral Protease Domain 2"/>
    <property type="match status" value="1"/>
</dbReference>
<evidence type="ECO:0000259" key="7">
    <source>
        <dbReference type="Pfam" id="PF17900"/>
    </source>
</evidence>
<feature type="signal peptide" evidence="5">
    <location>
        <begin position="1"/>
        <end position="21"/>
    </location>
</feature>
<evidence type="ECO:0000256" key="3">
    <source>
        <dbReference type="ARBA" id="ARBA00023015"/>
    </source>
</evidence>
<evidence type="ECO:0000256" key="4">
    <source>
        <dbReference type="ARBA" id="ARBA00023163"/>
    </source>
</evidence>
<evidence type="ECO:0000259" key="6">
    <source>
        <dbReference type="Pfam" id="PF01433"/>
    </source>
</evidence>
<gene>
    <name evidence="8" type="ORF">I5907_09035</name>
</gene>
<dbReference type="InterPro" id="IPR027268">
    <property type="entry name" value="Peptidase_M4/M1_CTD_sf"/>
</dbReference>
<dbReference type="Pfam" id="PF17900">
    <property type="entry name" value="Peptidase_M1_N"/>
    <property type="match status" value="1"/>
</dbReference>
<evidence type="ECO:0000256" key="5">
    <source>
        <dbReference type="SAM" id="SignalP"/>
    </source>
</evidence>
<dbReference type="InterPro" id="IPR042097">
    <property type="entry name" value="Aminopeptidase_N-like_N_sf"/>
</dbReference>
<comment type="similarity">
    <text evidence="1">Belongs to the TAF2 family.</text>
</comment>
<dbReference type="InterPro" id="IPR016024">
    <property type="entry name" value="ARM-type_fold"/>
</dbReference>
<keyword evidence="4" id="KW-0804">Transcription</keyword>
<dbReference type="CDD" id="cd09603">
    <property type="entry name" value="M1_APN_like"/>
    <property type="match status" value="1"/>
</dbReference>
<feature type="chain" id="PRO_5037716853" description="Transcription initiation factor TFIID subunit 2" evidence="5">
    <location>
        <begin position="22"/>
        <end position="850"/>
    </location>
</feature>
<dbReference type="SUPFAM" id="SSF55486">
    <property type="entry name" value="Metalloproteases ('zincins'), catalytic domain"/>
    <property type="match status" value="1"/>
</dbReference>
<dbReference type="Gene3D" id="1.25.10.10">
    <property type="entry name" value="Leucine-rich Repeat Variant"/>
    <property type="match status" value="1"/>
</dbReference>
<feature type="domain" description="Peptidase M1 membrane alanine aminopeptidase" evidence="6">
    <location>
        <begin position="265"/>
        <end position="473"/>
    </location>
</feature>
<reference evidence="8" key="1">
    <citation type="submission" date="2020-11" db="EMBL/GenBank/DDBJ databases">
        <title>Bacterial whole genome sequence for Panacibacter sp. DH6.</title>
        <authorList>
            <person name="Le V."/>
            <person name="Ko S."/>
            <person name="Ahn C.-Y."/>
            <person name="Oh H.-M."/>
        </authorList>
    </citation>
    <scope>NUCLEOTIDE SEQUENCE</scope>
    <source>
        <strain evidence="8">DH6</strain>
    </source>
</reference>
<accession>A0A931GVG8</accession>
<feature type="domain" description="Aminopeptidase N-like N-terminal" evidence="7">
    <location>
        <begin position="36"/>
        <end position="224"/>
    </location>
</feature>
<dbReference type="SUPFAM" id="SSF48371">
    <property type="entry name" value="ARM repeat"/>
    <property type="match status" value="1"/>
</dbReference>
<dbReference type="GO" id="GO:0006367">
    <property type="term" value="P:transcription initiation at RNA polymerase II promoter"/>
    <property type="evidence" value="ECO:0007669"/>
    <property type="project" value="TreeGrafter"/>
</dbReference>
<dbReference type="Pfam" id="PF01433">
    <property type="entry name" value="Peptidase_M1"/>
    <property type="match status" value="1"/>
</dbReference>
<organism evidence="8 9">
    <name type="scientific">Panacibacter microcysteis</name>
    <dbReference type="NCBI Taxonomy" id="2793269"/>
    <lineage>
        <taxon>Bacteria</taxon>
        <taxon>Pseudomonadati</taxon>
        <taxon>Bacteroidota</taxon>
        <taxon>Chitinophagia</taxon>
        <taxon>Chitinophagales</taxon>
        <taxon>Chitinophagaceae</taxon>
        <taxon>Panacibacter</taxon>
    </lineage>
</organism>
<keyword evidence="5" id="KW-0732">Signal</keyword>
<dbReference type="GO" id="GO:0008237">
    <property type="term" value="F:metallopeptidase activity"/>
    <property type="evidence" value="ECO:0007669"/>
    <property type="project" value="InterPro"/>
</dbReference>
<evidence type="ECO:0000256" key="2">
    <source>
        <dbReference type="ARBA" id="ARBA00017363"/>
    </source>
</evidence>
<dbReference type="RefSeq" id="WP_196990388.1">
    <property type="nucleotide sequence ID" value="NZ_JADWYR010000001.1"/>
</dbReference>
<dbReference type="InterPro" id="IPR011989">
    <property type="entry name" value="ARM-like"/>
</dbReference>
<dbReference type="Proteomes" id="UP000628448">
    <property type="component" value="Unassembled WGS sequence"/>
</dbReference>
<dbReference type="Gene3D" id="2.60.40.1730">
    <property type="entry name" value="tricorn interacting facor f3 domain"/>
    <property type="match status" value="1"/>
</dbReference>
<dbReference type="GO" id="GO:0000976">
    <property type="term" value="F:transcription cis-regulatory region binding"/>
    <property type="evidence" value="ECO:0007669"/>
    <property type="project" value="TreeGrafter"/>
</dbReference>
<name>A0A931GVG8_9BACT</name>
<evidence type="ECO:0000256" key="1">
    <source>
        <dbReference type="ARBA" id="ARBA00010937"/>
    </source>
</evidence>
<comment type="caution">
    <text evidence="8">The sequence shown here is derived from an EMBL/GenBank/DDBJ whole genome shotgun (WGS) entry which is preliminary data.</text>
</comment>
<keyword evidence="3" id="KW-0805">Transcription regulation</keyword>
<evidence type="ECO:0000313" key="8">
    <source>
        <dbReference type="EMBL" id="MBG9376375.1"/>
    </source>
</evidence>
<dbReference type="EMBL" id="JADWYR010000001">
    <property type="protein sequence ID" value="MBG9376375.1"/>
    <property type="molecule type" value="Genomic_DNA"/>
</dbReference>